<reference evidence="3" key="2">
    <citation type="submission" date="2025-08" db="UniProtKB">
        <authorList>
            <consortium name="RefSeq"/>
        </authorList>
    </citation>
    <scope>IDENTIFICATION</scope>
    <source>
        <strain evidence="3">S238N-H82</strain>
        <tissue evidence="3">Testes</tissue>
    </source>
</reference>
<proteinExistence type="predicted"/>
<feature type="compositionally biased region" description="Polar residues" evidence="1">
    <location>
        <begin position="73"/>
        <end position="84"/>
    </location>
</feature>
<dbReference type="GeneID" id="118430861"/>
<feature type="compositionally biased region" description="Acidic residues" evidence="1">
    <location>
        <begin position="142"/>
        <end position="157"/>
    </location>
</feature>
<sequence>MWVVQLWKEGLAKTNPKAADSLADPTQYENLFPGLREAFDTEVYVKAQRQELKPAAAYPTIPMNFERNLTEEVQQAKESGTFGQTLVEDDAGSAEIEQTTQKEPEPEIPQQQTEVTAPEVSAPEVVTPKVVDPKPAPPVPQVEEDLPWDDDDDDDGFVMEPASGDAFPAAAAPPTQQEAKGPAPTNSSRKDSLDLDLDLDNLELDENIDTSDINLDDDLLKDD</sequence>
<dbReference type="KEGG" id="bfo:118430861"/>
<keyword evidence="2" id="KW-1185">Reference proteome</keyword>
<accession>A0A9J7MBD0</accession>
<protein>
    <submittedName>
        <fullName evidence="3">Coatomer subunit beta'-like</fullName>
    </submittedName>
</protein>
<dbReference type="OrthoDB" id="2150324at2759"/>
<dbReference type="RefSeq" id="XP_035697788.1">
    <property type="nucleotide sequence ID" value="XM_035841895.1"/>
</dbReference>
<feature type="compositionally biased region" description="Low complexity" evidence="1">
    <location>
        <begin position="161"/>
        <end position="174"/>
    </location>
</feature>
<evidence type="ECO:0000313" key="3">
    <source>
        <dbReference type="RefSeq" id="XP_035697788.1"/>
    </source>
</evidence>
<dbReference type="Proteomes" id="UP000001554">
    <property type="component" value="Chromosome 14"/>
</dbReference>
<name>A0A9J7MBD0_BRAFL</name>
<dbReference type="AlphaFoldDB" id="A0A9J7MBD0"/>
<feature type="compositionally biased region" description="Acidic residues" evidence="1">
    <location>
        <begin position="194"/>
        <end position="223"/>
    </location>
</feature>
<gene>
    <name evidence="3" type="primary">LOC118430861</name>
</gene>
<feature type="region of interest" description="Disordered" evidence="1">
    <location>
        <begin position="73"/>
        <end position="223"/>
    </location>
</feature>
<evidence type="ECO:0000313" key="2">
    <source>
        <dbReference type="Proteomes" id="UP000001554"/>
    </source>
</evidence>
<organism evidence="2 3">
    <name type="scientific">Branchiostoma floridae</name>
    <name type="common">Florida lancelet</name>
    <name type="synonym">Amphioxus</name>
    <dbReference type="NCBI Taxonomy" id="7739"/>
    <lineage>
        <taxon>Eukaryota</taxon>
        <taxon>Metazoa</taxon>
        <taxon>Chordata</taxon>
        <taxon>Cephalochordata</taxon>
        <taxon>Leptocardii</taxon>
        <taxon>Amphioxiformes</taxon>
        <taxon>Branchiostomatidae</taxon>
        <taxon>Branchiostoma</taxon>
    </lineage>
</organism>
<evidence type="ECO:0000256" key="1">
    <source>
        <dbReference type="SAM" id="MobiDB-lite"/>
    </source>
</evidence>
<reference evidence="2" key="1">
    <citation type="journal article" date="2020" name="Nat. Ecol. Evol.">
        <title>Deeply conserved synteny resolves early events in vertebrate evolution.</title>
        <authorList>
            <person name="Simakov O."/>
            <person name="Marletaz F."/>
            <person name="Yue J.X."/>
            <person name="O'Connell B."/>
            <person name="Jenkins J."/>
            <person name="Brandt A."/>
            <person name="Calef R."/>
            <person name="Tung C.H."/>
            <person name="Huang T.K."/>
            <person name="Schmutz J."/>
            <person name="Satoh N."/>
            <person name="Yu J.K."/>
            <person name="Putnam N.H."/>
            <person name="Green R.E."/>
            <person name="Rokhsar D.S."/>
        </authorList>
    </citation>
    <scope>NUCLEOTIDE SEQUENCE [LARGE SCALE GENOMIC DNA]</scope>
    <source>
        <strain evidence="2">S238N-H82</strain>
    </source>
</reference>